<reference evidence="12 13" key="1">
    <citation type="submission" date="2021-01" db="EMBL/GenBank/DDBJ databases">
        <title>Sequencing the genomes of 1000 actinobacteria strains.</title>
        <authorList>
            <person name="Klenk H.-P."/>
        </authorList>
    </citation>
    <scope>NUCLEOTIDE SEQUENCE [LARGE SCALE GENOMIC DNA]</scope>
    <source>
        <strain evidence="12 13">DSM 100204</strain>
    </source>
</reference>
<dbReference type="RefSeq" id="WP_204944909.1">
    <property type="nucleotide sequence ID" value="NZ_JAFBBP010000001.1"/>
</dbReference>
<sequence>MREEEPPRRGTLVAVVGLDGAGKTTQVHALGDWLASRGVPAMAQTSVSMAPVRAALTKIAHEDGFSDHLDMIGAETMRLISACSKLARVAALRESLRHSSDLVILDRYTYCQYALAVAQRVGSVTFLRRMFAGLPRPDLTIFLDVDPEAAARRINDRGIDTEDVVFLKEFREAYRSLPEFDDFVVVDGNGTREHVAGLLRATLRSAFPDRFEKAA</sequence>
<dbReference type="InterPro" id="IPR039430">
    <property type="entry name" value="Thymidylate_kin-like_dom"/>
</dbReference>
<comment type="catalytic activity">
    <reaction evidence="9 10">
        <text>dTMP + ATP = dTDP + ADP</text>
        <dbReference type="Rhea" id="RHEA:13517"/>
        <dbReference type="ChEBI" id="CHEBI:30616"/>
        <dbReference type="ChEBI" id="CHEBI:58369"/>
        <dbReference type="ChEBI" id="CHEBI:63528"/>
        <dbReference type="ChEBI" id="CHEBI:456216"/>
        <dbReference type="EC" id="2.7.4.9"/>
    </reaction>
</comment>
<dbReference type="PANTHER" id="PTHR10344">
    <property type="entry name" value="THYMIDYLATE KINASE"/>
    <property type="match status" value="1"/>
</dbReference>
<keyword evidence="6 10" id="KW-0547">Nucleotide-binding</keyword>
<feature type="binding site" evidence="10">
    <location>
        <begin position="17"/>
        <end position="24"/>
    </location>
    <ligand>
        <name>ATP</name>
        <dbReference type="ChEBI" id="CHEBI:30616"/>
    </ligand>
</feature>
<dbReference type="SUPFAM" id="SSF52540">
    <property type="entry name" value="P-loop containing nucleoside triphosphate hydrolases"/>
    <property type="match status" value="1"/>
</dbReference>
<comment type="similarity">
    <text evidence="1 10">Belongs to the thymidylate kinase family.</text>
</comment>
<evidence type="ECO:0000256" key="9">
    <source>
        <dbReference type="ARBA" id="ARBA00048743"/>
    </source>
</evidence>
<keyword evidence="13" id="KW-1185">Reference proteome</keyword>
<comment type="caution">
    <text evidence="12">The sequence shown here is derived from an EMBL/GenBank/DDBJ whole genome shotgun (WGS) entry which is preliminary data.</text>
</comment>
<evidence type="ECO:0000256" key="10">
    <source>
        <dbReference type="HAMAP-Rule" id="MF_00165"/>
    </source>
</evidence>
<evidence type="ECO:0000256" key="2">
    <source>
        <dbReference type="ARBA" id="ARBA00012980"/>
    </source>
</evidence>
<protein>
    <recommendedName>
        <fullName evidence="3 10">Thymidylate kinase</fullName>
        <ecNumber evidence="2 10">2.7.4.9</ecNumber>
    </recommendedName>
    <alternativeName>
        <fullName evidence="10">dTMP kinase</fullName>
    </alternativeName>
</protein>
<accession>A0ABS2M1I5</accession>
<evidence type="ECO:0000256" key="1">
    <source>
        <dbReference type="ARBA" id="ARBA00009776"/>
    </source>
</evidence>
<dbReference type="Pfam" id="PF02223">
    <property type="entry name" value="Thymidylate_kin"/>
    <property type="match status" value="1"/>
</dbReference>
<gene>
    <name evidence="10" type="primary">tmk</name>
    <name evidence="12" type="ORF">JOD64_005547</name>
</gene>
<evidence type="ECO:0000256" key="4">
    <source>
        <dbReference type="ARBA" id="ARBA00022679"/>
    </source>
</evidence>
<organism evidence="12 13">
    <name type="scientific">Micromonospora luteifusca</name>
    <dbReference type="NCBI Taxonomy" id="709860"/>
    <lineage>
        <taxon>Bacteria</taxon>
        <taxon>Bacillati</taxon>
        <taxon>Actinomycetota</taxon>
        <taxon>Actinomycetes</taxon>
        <taxon>Micromonosporales</taxon>
        <taxon>Micromonosporaceae</taxon>
        <taxon>Micromonospora</taxon>
    </lineage>
</organism>
<keyword evidence="5 10" id="KW-0545">Nucleotide biosynthesis</keyword>
<dbReference type="EMBL" id="JAFBBP010000001">
    <property type="protein sequence ID" value="MBM7494325.1"/>
    <property type="molecule type" value="Genomic_DNA"/>
</dbReference>
<dbReference type="GO" id="GO:0004798">
    <property type="term" value="F:dTMP kinase activity"/>
    <property type="evidence" value="ECO:0007669"/>
    <property type="project" value="UniProtKB-EC"/>
</dbReference>
<keyword evidence="4 10" id="KW-0808">Transferase</keyword>
<name>A0ABS2M1I5_9ACTN</name>
<evidence type="ECO:0000259" key="11">
    <source>
        <dbReference type="Pfam" id="PF02223"/>
    </source>
</evidence>
<evidence type="ECO:0000313" key="12">
    <source>
        <dbReference type="EMBL" id="MBM7494325.1"/>
    </source>
</evidence>
<dbReference type="EC" id="2.7.4.9" evidence="2 10"/>
<keyword evidence="7 10" id="KW-0418">Kinase</keyword>
<evidence type="ECO:0000256" key="5">
    <source>
        <dbReference type="ARBA" id="ARBA00022727"/>
    </source>
</evidence>
<evidence type="ECO:0000256" key="7">
    <source>
        <dbReference type="ARBA" id="ARBA00022777"/>
    </source>
</evidence>
<comment type="function">
    <text evidence="10">Phosphorylation of dTMP to form dTDP in both de novo and salvage pathways of dTTP synthesis.</text>
</comment>
<evidence type="ECO:0000256" key="3">
    <source>
        <dbReference type="ARBA" id="ARBA00017144"/>
    </source>
</evidence>
<dbReference type="CDD" id="cd01672">
    <property type="entry name" value="TMPK"/>
    <property type="match status" value="1"/>
</dbReference>
<dbReference type="HAMAP" id="MF_00165">
    <property type="entry name" value="Thymidylate_kinase"/>
    <property type="match status" value="1"/>
</dbReference>
<dbReference type="PANTHER" id="PTHR10344:SF4">
    <property type="entry name" value="UMP-CMP KINASE 2, MITOCHONDRIAL"/>
    <property type="match status" value="1"/>
</dbReference>
<evidence type="ECO:0000313" key="13">
    <source>
        <dbReference type="Proteomes" id="UP000764837"/>
    </source>
</evidence>
<dbReference type="InterPro" id="IPR027417">
    <property type="entry name" value="P-loop_NTPase"/>
</dbReference>
<feature type="domain" description="Thymidylate kinase-like" evidence="11">
    <location>
        <begin position="17"/>
        <end position="193"/>
    </location>
</feature>
<evidence type="ECO:0000256" key="6">
    <source>
        <dbReference type="ARBA" id="ARBA00022741"/>
    </source>
</evidence>
<evidence type="ECO:0000256" key="8">
    <source>
        <dbReference type="ARBA" id="ARBA00022840"/>
    </source>
</evidence>
<dbReference type="Gene3D" id="3.40.50.300">
    <property type="entry name" value="P-loop containing nucleotide triphosphate hydrolases"/>
    <property type="match status" value="1"/>
</dbReference>
<dbReference type="InterPro" id="IPR018094">
    <property type="entry name" value="Thymidylate_kinase"/>
</dbReference>
<proteinExistence type="inferred from homology"/>
<dbReference type="Proteomes" id="UP000764837">
    <property type="component" value="Unassembled WGS sequence"/>
</dbReference>
<keyword evidence="8 10" id="KW-0067">ATP-binding</keyword>